<accession>A0ABD3QD88</accession>
<keyword evidence="4 5" id="KW-0406">Ion transport</keyword>
<evidence type="ECO:0000256" key="1">
    <source>
        <dbReference type="ARBA" id="ARBA00006138"/>
    </source>
</evidence>
<dbReference type="Gene3D" id="1.20.1460.10">
    <property type="entry name" value="subunit c (vma5p) of the yeast v-atpase, domain 2"/>
    <property type="match status" value="2"/>
</dbReference>
<dbReference type="PANTHER" id="PTHR10137:SF0">
    <property type="entry name" value="V-TYPE PROTON ATPASE SUBUNIT C"/>
    <property type="match status" value="1"/>
</dbReference>
<reference evidence="6 7" key="1">
    <citation type="submission" date="2024-10" db="EMBL/GenBank/DDBJ databases">
        <title>Updated reference genomes for cyclostephanoid diatoms.</title>
        <authorList>
            <person name="Roberts W.R."/>
            <person name="Alverson A.J."/>
        </authorList>
    </citation>
    <scope>NUCLEOTIDE SEQUENCE [LARGE SCALE GENOMIC DNA]</scope>
    <source>
        <strain evidence="6 7">AJA276-08</strain>
    </source>
</reference>
<evidence type="ECO:0000256" key="4">
    <source>
        <dbReference type="ARBA" id="ARBA00023065"/>
    </source>
</evidence>
<dbReference type="CDD" id="cd14785">
    <property type="entry name" value="V-ATPase_C"/>
    <property type="match status" value="1"/>
</dbReference>
<comment type="function">
    <text evidence="5">Subunit of the V1 complex of vacuolar(H+)-ATPase (V-ATPase), a multisubunit enzyme composed of a peripheral complex (V1) that hydrolyzes ATP and a membrane integral complex (V0) that translocates protons. V-ATPase is responsible for acidifying and maintaining the pH of intracellular compartments and in some cell types, is targeted to the plasma membrane, where it is responsible for acidifying the extracellular environment. Subunit C is necessary for the assembly of the catalytic sector of the enzyme and is likely to have a specific function in its catalytic activity.</text>
</comment>
<keyword evidence="7" id="KW-1185">Reference proteome</keyword>
<proteinExistence type="inferred from homology"/>
<comment type="caution">
    <text evidence="6">The sequence shown here is derived from an EMBL/GenBank/DDBJ whole genome shotgun (WGS) entry which is preliminary data.</text>
</comment>
<sequence>MSAHASYVIAAISNSGQAPETSYRQLQNAAACPAAPFGEMFKLEVPSLMVGTLDSLMNLSDDLGKTDSVVESIVRKVEKSSIELAGKKATELTVGGVPSTRYVQQFAWDYAKFPNRRPLKELVSLIAGGVSAIDEELKQLSTSYGDKQAALQDARRKKGGNLMTVDLNDVLDDKIVGGLTIHDTEYLKTIFVAVAKAQREVFEKDIYSIGGELVGYGGPDWSSNPSGLGESRNFGSQVDRHVKKGSPVVPGSLEKVMEDSDSVLYTITVLRSMYEAGYYEGEEFVAGTQINLLEAFAKVLREKRYSVRENFTFDPAQQGKGAMVLEQLQVEVDNMRSGLTRWCKTHYGEAFVAWMHIKVIRVFVESVLRYGLPVDFTAVLYKVTSGKEAMLVGALDKTFGEKKSKEDDIDDDEDYHDFVLIKFDP</sequence>
<name>A0ABD3QD88_9STRA</name>
<keyword evidence="2 5" id="KW-0813">Transport</keyword>
<dbReference type="InterPro" id="IPR036132">
    <property type="entry name" value="Vac_ATP_synth_c_sf"/>
</dbReference>
<keyword evidence="3 5" id="KW-0375">Hydrogen ion transport</keyword>
<evidence type="ECO:0000256" key="2">
    <source>
        <dbReference type="ARBA" id="ARBA00022448"/>
    </source>
</evidence>
<dbReference type="AlphaFoldDB" id="A0ABD3QD88"/>
<dbReference type="InterPro" id="IPR004907">
    <property type="entry name" value="ATPase_V1-cplx_csu"/>
</dbReference>
<evidence type="ECO:0000256" key="5">
    <source>
        <dbReference type="RuleBase" id="RU364010"/>
    </source>
</evidence>
<evidence type="ECO:0000256" key="3">
    <source>
        <dbReference type="ARBA" id="ARBA00022781"/>
    </source>
</evidence>
<gene>
    <name evidence="6" type="ORF">ACHAW5_004455</name>
</gene>
<evidence type="ECO:0000313" key="7">
    <source>
        <dbReference type="Proteomes" id="UP001530315"/>
    </source>
</evidence>
<dbReference type="Proteomes" id="UP001530315">
    <property type="component" value="Unassembled WGS sequence"/>
</dbReference>
<dbReference type="SUPFAM" id="SSF118203">
    <property type="entry name" value="Vacuolar ATP synthase subunit C"/>
    <property type="match status" value="1"/>
</dbReference>
<organism evidence="6 7">
    <name type="scientific">Stephanodiscus triporus</name>
    <dbReference type="NCBI Taxonomy" id="2934178"/>
    <lineage>
        <taxon>Eukaryota</taxon>
        <taxon>Sar</taxon>
        <taxon>Stramenopiles</taxon>
        <taxon>Ochrophyta</taxon>
        <taxon>Bacillariophyta</taxon>
        <taxon>Coscinodiscophyceae</taxon>
        <taxon>Thalassiosirophycidae</taxon>
        <taxon>Stephanodiscales</taxon>
        <taxon>Stephanodiscaceae</taxon>
        <taxon>Stephanodiscus</taxon>
    </lineage>
</organism>
<dbReference type="EMBL" id="JALLAZ020000348">
    <property type="protein sequence ID" value="KAL3797436.1"/>
    <property type="molecule type" value="Genomic_DNA"/>
</dbReference>
<dbReference type="GO" id="GO:1902600">
    <property type="term" value="P:proton transmembrane transport"/>
    <property type="evidence" value="ECO:0007669"/>
    <property type="project" value="UniProtKB-KW"/>
</dbReference>
<dbReference type="PANTHER" id="PTHR10137">
    <property type="entry name" value="V-TYPE PROTON ATPASE SUBUNIT C"/>
    <property type="match status" value="1"/>
</dbReference>
<comment type="subunit">
    <text evidence="5">V-ATPase is a heteromultimeric enzyme composed of a peripheral catalytic V1 complex (components A to H) attached to an integral membrane V0 proton pore complex.</text>
</comment>
<protein>
    <recommendedName>
        <fullName evidence="5">V-type proton ATPase subunit C</fullName>
    </recommendedName>
</protein>
<dbReference type="Pfam" id="PF03223">
    <property type="entry name" value="V-ATPase_C"/>
    <property type="match status" value="1"/>
</dbReference>
<comment type="similarity">
    <text evidence="1 5">Belongs to the V-ATPase C subunit family.</text>
</comment>
<evidence type="ECO:0000313" key="6">
    <source>
        <dbReference type="EMBL" id="KAL3797436.1"/>
    </source>
</evidence>